<evidence type="ECO:0000313" key="3">
    <source>
        <dbReference type="EMBL" id="EON90639.1"/>
    </source>
</evidence>
<gene>
    <name evidence="3" type="ORF">MARLIPOL_17868</name>
</gene>
<dbReference type="InterPro" id="IPR050073">
    <property type="entry name" value="2-IPM_HCS-like"/>
</dbReference>
<dbReference type="STRING" id="1318628.MARLIPOL_17868"/>
<dbReference type="GO" id="GO:0009098">
    <property type="term" value="P:L-leucine biosynthetic process"/>
    <property type="evidence" value="ECO:0007669"/>
    <property type="project" value="TreeGrafter"/>
</dbReference>
<dbReference type="CDD" id="cd07944">
    <property type="entry name" value="DRE_TIM_HOA_like"/>
    <property type="match status" value="1"/>
</dbReference>
<proteinExistence type="predicted"/>
<dbReference type="Proteomes" id="UP000016540">
    <property type="component" value="Unassembled WGS sequence"/>
</dbReference>
<dbReference type="PANTHER" id="PTHR10277">
    <property type="entry name" value="HOMOCITRATE SYNTHASE-RELATED"/>
    <property type="match status" value="1"/>
</dbReference>
<evidence type="ECO:0000313" key="4">
    <source>
        <dbReference type="Proteomes" id="UP000016540"/>
    </source>
</evidence>
<dbReference type="Pfam" id="PF00682">
    <property type="entry name" value="HMGL-like"/>
    <property type="match status" value="1"/>
</dbReference>
<dbReference type="RefSeq" id="WP_012139816.1">
    <property type="nucleotide sequence ID" value="NZ_KE007331.1"/>
</dbReference>
<dbReference type="AlphaFoldDB" id="R8AWC6"/>
<evidence type="ECO:0000259" key="2">
    <source>
        <dbReference type="PROSITE" id="PS50991"/>
    </source>
</evidence>
<reference evidence="3 4" key="1">
    <citation type="journal article" date="2013" name="Genome Announc.">
        <title>Draft Genome Sequence of the Moderately Halophilic Bacterium Marinobacter lipolyticus Strain SM19.</title>
        <authorList>
            <person name="Papke R.T."/>
            <person name="de la Haba R.R."/>
            <person name="Infante-Dominguez C."/>
            <person name="Perez D."/>
            <person name="Sanchez-Porro C."/>
            <person name="Lapierre P."/>
            <person name="Ventosa A."/>
        </authorList>
    </citation>
    <scope>NUCLEOTIDE SEQUENCE [LARGE SCALE GENOMIC DNA]</scope>
    <source>
        <strain evidence="3 4">SM19</strain>
    </source>
</reference>
<keyword evidence="1" id="KW-0464">Manganese</keyword>
<dbReference type="PANTHER" id="PTHR10277:SF9">
    <property type="entry name" value="2-ISOPROPYLMALATE SYNTHASE 1, CHLOROPLASTIC-RELATED"/>
    <property type="match status" value="1"/>
</dbReference>
<sequence length="548" mass="61257">MILRFKMANSMNTQKITFLDCTLRDGGYYNDWDFDTDLIARYLEAMSAAGVDVVEMGLRTLNVHGFKGACAYTTDEFLGSLRIPESLSVGVMVNASELVGDHSLEDRLERLFPRCADDSPVSVVRIACHIHEFDEAVAGSGWLKDRGYRVGFNLMQVADRAQDEIERIAEKASQYPIDVLYFADSMGSMDPEQTARITSWLRRHWQGELGIHTHDNLRMALQNTLASVEEGVTWVDSTVTGMGRGPGNARTEELAIEIAQLRQQQISLVPLMRVLRRDFRPMQERYGWGTNPFYYLAGKYGIHPTYIQEMLGDSRYDEEDILAAIEHLRVEGGKKFSIHTLDAAKHFYGDVQSGSWNPGSLLSNTEVLLLGTGPGVGRHKWALENYIRKFKPVVIALNTQAAIPSELISLRVACHPVRLLADCHAHTMLPQPLITPWSMLPDDVKRSLDGKEVLDFGLSVEPDVFRFSETSCTLPTSLVVAYALAIAASGQASRVLMAGFDGYGADDPRNREMKELLDLYQQTPGARELVSVTPTRYELMSQSIYGMS</sequence>
<dbReference type="HOGENOM" id="CLU_037512_0_0_6"/>
<dbReference type="PROSITE" id="PS50991">
    <property type="entry name" value="PYR_CT"/>
    <property type="match status" value="1"/>
</dbReference>
<dbReference type="InterPro" id="IPR013785">
    <property type="entry name" value="Aldolase_TIM"/>
</dbReference>
<name>R8AWC6_9GAMM</name>
<dbReference type="PATRIC" id="fig|1318628.3.peg.3570"/>
<comment type="caution">
    <text evidence="3">The sequence shown here is derived from an EMBL/GenBank/DDBJ whole genome shotgun (WGS) entry which is preliminary data.</text>
</comment>
<dbReference type="eggNOG" id="COG0119">
    <property type="taxonomic scope" value="Bacteria"/>
</dbReference>
<evidence type="ECO:0000256" key="1">
    <source>
        <dbReference type="ARBA" id="ARBA00023211"/>
    </source>
</evidence>
<dbReference type="GO" id="GO:0003852">
    <property type="term" value="F:2-isopropylmalate synthase activity"/>
    <property type="evidence" value="ECO:0007669"/>
    <property type="project" value="TreeGrafter"/>
</dbReference>
<accession>R8AWC6</accession>
<protein>
    <submittedName>
        <fullName evidence="3">Putative aldolase/synthase</fullName>
    </submittedName>
</protein>
<feature type="domain" description="Pyruvate carboxyltransferase" evidence="2">
    <location>
        <begin position="16"/>
        <end position="272"/>
    </location>
</feature>
<dbReference type="SUPFAM" id="SSF51569">
    <property type="entry name" value="Aldolase"/>
    <property type="match status" value="1"/>
</dbReference>
<dbReference type="Gene3D" id="3.20.20.70">
    <property type="entry name" value="Aldolase class I"/>
    <property type="match status" value="1"/>
</dbReference>
<organism evidence="3 4">
    <name type="scientific">Marinobacter lipolyticus SM19</name>
    <dbReference type="NCBI Taxonomy" id="1318628"/>
    <lineage>
        <taxon>Bacteria</taxon>
        <taxon>Pseudomonadati</taxon>
        <taxon>Pseudomonadota</taxon>
        <taxon>Gammaproteobacteria</taxon>
        <taxon>Pseudomonadales</taxon>
        <taxon>Marinobacteraceae</taxon>
        <taxon>Marinobacter</taxon>
    </lineage>
</organism>
<dbReference type="EMBL" id="ASAD01000026">
    <property type="protein sequence ID" value="EON90639.1"/>
    <property type="molecule type" value="Genomic_DNA"/>
</dbReference>
<keyword evidence="4" id="KW-1185">Reference proteome</keyword>
<dbReference type="InterPro" id="IPR000891">
    <property type="entry name" value="PYR_CT"/>
</dbReference>